<organism evidence="1 2">
    <name type="scientific">Somion occarium</name>
    <dbReference type="NCBI Taxonomy" id="3059160"/>
    <lineage>
        <taxon>Eukaryota</taxon>
        <taxon>Fungi</taxon>
        <taxon>Dikarya</taxon>
        <taxon>Basidiomycota</taxon>
        <taxon>Agaricomycotina</taxon>
        <taxon>Agaricomycetes</taxon>
        <taxon>Polyporales</taxon>
        <taxon>Cerrenaceae</taxon>
        <taxon>Somion</taxon>
    </lineage>
</organism>
<name>A0ABP1DH80_9APHY</name>
<evidence type="ECO:0008006" key="3">
    <source>
        <dbReference type="Google" id="ProtNLM"/>
    </source>
</evidence>
<dbReference type="Proteomes" id="UP001497453">
    <property type="component" value="Chromosome 4"/>
</dbReference>
<evidence type="ECO:0000313" key="1">
    <source>
        <dbReference type="EMBL" id="CAL1707208.1"/>
    </source>
</evidence>
<dbReference type="EMBL" id="OZ037947">
    <property type="protein sequence ID" value="CAL1707208.1"/>
    <property type="molecule type" value="Genomic_DNA"/>
</dbReference>
<gene>
    <name evidence="1" type="ORF">GFSPODELE1_LOCUS6253</name>
</gene>
<protein>
    <recommendedName>
        <fullName evidence="3">Nucleotidyltransferase</fullName>
    </recommendedName>
</protein>
<dbReference type="InterPro" id="IPR014942">
    <property type="entry name" value="AbiEii"/>
</dbReference>
<reference evidence="2" key="1">
    <citation type="submission" date="2024-04" db="EMBL/GenBank/DDBJ databases">
        <authorList>
            <person name="Shaw F."/>
            <person name="Minotto A."/>
        </authorList>
    </citation>
    <scope>NUCLEOTIDE SEQUENCE [LARGE SCALE GENOMIC DNA]</scope>
</reference>
<proteinExistence type="predicted"/>
<evidence type="ECO:0000313" key="2">
    <source>
        <dbReference type="Proteomes" id="UP001497453"/>
    </source>
</evidence>
<dbReference type="Pfam" id="PF08843">
    <property type="entry name" value="AbiEii"/>
    <property type="match status" value="1"/>
</dbReference>
<keyword evidence="2" id="KW-1185">Reference proteome</keyword>
<sequence length="253" mass="28217">MHTAPHQQISSTQDLLRAAAEFRQWVETTAPGATVFLCGGLALSLYGNPRQTQDADLAIDLSRTRRANGRAFDTNALKQIAGESPFFSVGPKVYWILNANTPSQKLIQVDFVDAQLFWHPFSSTQMIGGIPGLPVPVMNLPTLLVGKMKSALERSQTDRVERITKVANDVNDFLFALGKCTQQRLILTTLHIQHLGASEQAAFEVMKAFFQLKASLQQPRWSETTFASNYQSQWVQLITRSQLPELFSTACNY</sequence>
<accession>A0ABP1DH80</accession>